<feature type="transmembrane region" description="Helical" evidence="1">
    <location>
        <begin position="7"/>
        <end position="24"/>
    </location>
</feature>
<sequence>MSRNQKLITLIILIFIAIAVLSWFFRRWGFVGAGIGGFILGYFLGRKNS</sequence>
<gene>
    <name evidence="2" type="ORF">SAMN05216474_2020</name>
</gene>
<dbReference type="AlphaFoldDB" id="A0A1I7AEX5"/>
<evidence type="ECO:0000313" key="2">
    <source>
        <dbReference type="EMBL" id="SFT73481.1"/>
    </source>
</evidence>
<evidence type="ECO:0000313" key="3">
    <source>
        <dbReference type="Proteomes" id="UP000236454"/>
    </source>
</evidence>
<feature type="transmembrane region" description="Helical" evidence="1">
    <location>
        <begin position="30"/>
        <end position="45"/>
    </location>
</feature>
<keyword evidence="1" id="KW-0812">Transmembrane</keyword>
<dbReference type="EMBL" id="FPAS01000003">
    <property type="protein sequence ID" value="SFT73481.1"/>
    <property type="molecule type" value="Genomic_DNA"/>
</dbReference>
<evidence type="ECO:0000256" key="1">
    <source>
        <dbReference type="SAM" id="Phobius"/>
    </source>
</evidence>
<keyword evidence="1" id="KW-0472">Membrane</keyword>
<proteinExistence type="predicted"/>
<keyword evidence="3" id="KW-1185">Reference proteome</keyword>
<keyword evidence="1" id="KW-1133">Transmembrane helix</keyword>
<name>A0A1I7AEX5_9FLAO</name>
<accession>A0A1I7AEX5</accession>
<dbReference type="RefSeq" id="WP_170853730.1">
    <property type="nucleotide sequence ID" value="NZ_FPAS01000003.1"/>
</dbReference>
<reference evidence="2 3" key="1">
    <citation type="submission" date="2016-10" db="EMBL/GenBank/DDBJ databases">
        <authorList>
            <person name="de Groot N.N."/>
        </authorList>
    </citation>
    <scope>NUCLEOTIDE SEQUENCE [LARGE SCALE GENOMIC DNA]</scope>
    <source>
        <strain evidence="2 3">CGMCC 1.7005</strain>
    </source>
</reference>
<dbReference type="STRING" id="477690.SAMN05216474_2020"/>
<organism evidence="2 3">
    <name type="scientific">Lishizhenia tianjinensis</name>
    <dbReference type="NCBI Taxonomy" id="477690"/>
    <lineage>
        <taxon>Bacteria</taxon>
        <taxon>Pseudomonadati</taxon>
        <taxon>Bacteroidota</taxon>
        <taxon>Flavobacteriia</taxon>
        <taxon>Flavobacteriales</taxon>
        <taxon>Crocinitomicaceae</taxon>
        <taxon>Lishizhenia</taxon>
    </lineage>
</organism>
<dbReference type="Proteomes" id="UP000236454">
    <property type="component" value="Unassembled WGS sequence"/>
</dbReference>
<protein>
    <submittedName>
        <fullName evidence="2">Uncharacterized protein</fullName>
    </submittedName>
</protein>